<dbReference type="AlphaFoldDB" id="A0AAE1NQ07"/>
<sequence>MTLFKWTLPIPSTKRYIVCFQDPHLPVGRKQNTEQVVGNLDVDPLHSPRPLYISPDLTFSPDPSLSPQTSHIVPINPLILAVTVH</sequence>
<comment type="caution">
    <text evidence="1">The sequence shown here is derived from an EMBL/GenBank/DDBJ whole genome shotgun (WGS) entry which is preliminary data.</text>
</comment>
<accession>A0AAE1NQ07</accession>
<organism evidence="1 2">
    <name type="scientific">Petrolisthes manimaculis</name>
    <dbReference type="NCBI Taxonomy" id="1843537"/>
    <lineage>
        <taxon>Eukaryota</taxon>
        <taxon>Metazoa</taxon>
        <taxon>Ecdysozoa</taxon>
        <taxon>Arthropoda</taxon>
        <taxon>Crustacea</taxon>
        <taxon>Multicrustacea</taxon>
        <taxon>Malacostraca</taxon>
        <taxon>Eumalacostraca</taxon>
        <taxon>Eucarida</taxon>
        <taxon>Decapoda</taxon>
        <taxon>Pleocyemata</taxon>
        <taxon>Anomura</taxon>
        <taxon>Galatheoidea</taxon>
        <taxon>Porcellanidae</taxon>
        <taxon>Petrolisthes</taxon>
    </lineage>
</organism>
<evidence type="ECO:0000313" key="2">
    <source>
        <dbReference type="Proteomes" id="UP001292094"/>
    </source>
</evidence>
<dbReference type="EMBL" id="JAWZYT010004584">
    <property type="protein sequence ID" value="KAK4293309.1"/>
    <property type="molecule type" value="Genomic_DNA"/>
</dbReference>
<dbReference type="Proteomes" id="UP001292094">
    <property type="component" value="Unassembled WGS sequence"/>
</dbReference>
<evidence type="ECO:0000313" key="1">
    <source>
        <dbReference type="EMBL" id="KAK4293309.1"/>
    </source>
</evidence>
<gene>
    <name evidence="1" type="ORF">Pmani_033986</name>
</gene>
<reference evidence="1" key="1">
    <citation type="submission" date="2023-11" db="EMBL/GenBank/DDBJ databases">
        <title>Genome assemblies of two species of porcelain crab, Petrolisthes cinctipes and Petrolisthes manimaculis (Anomura: Porcellanidae).</title>
        <authorList>
            <person name="Angst P."/>
        </authorList>
    </citation>
    <scope>NUCLEOTIDE SEQUENCE</scope>
    <source>
        <strain evidence="1">PB745_02</strain>
        <tissue evidence="1">Gill</tissue>
    </source>
</reference>
<protein>
    <submittedName>
        <fullName evidence="1">Uncharacterized protein</fullName>
    </submittedName>
</protein>
<proteinExistence type="predicted"/>
<name>A0AAE1NQ07_9EUCA</name>
<keyword evidence="2" id="KW-1185">Reference proteome</keyword>